<dbReference type="Proteomes" id="UP000050975">
    <property type="component" value="Unassembled WGS sequence"/>
</dbReference>
<proteinExistence type="predicted"/>
<organism evidence="3 4">
    <name type="scientific">candidate division WOR_3 bacterium SM1_77</name>
    <dbReference type="NCBI Taxonomy" id="1703778"/>
    <lineage>
        <taxon>Bacteria</taxon>
        <taxon>Bacteria division WOR-3</taxon>
    </lineage>
</organism>
<dbReference type="AlphaFoldDB" id="A0A0S8K0J7"/>
<dbReference type="InterPro" id="IPR000073">
    <property type="entry name" value="AB_hydrolase_1"/>
</dbReference>
<dbReference type="SUPFAM" id="SSF53474">
    <property type="entry name" value="alpha/beta-Hydrolases"/>
    <property type="match status" value="1"/>
</dbReference>
<comment type="caution">
    <text evidence="3">The sequence shown here is derived from an EMBL/GenBank/DDBJ whole genome shotgun (WGS) entry which is preliminary data.</text>
</comment>
<dbReference type="PATRIC" id="fig|1703778.3.peg.379"/>
<evidence type="ECO:0000259" key="2">
    <source>
        <dbReference type="Pfam" id="PF00561"/>
    </source>
</evidence>
<evidence type="ECO:0000313" key="3">
    <source>
        <dbReference type="EMBL" id="KPL14366.1"/>
    </source>
</evidence>
<dbReference type="Gene3D" id="3.40.50.1820">
    <property type="entry name" value="alpha/beta hydrolase"/>
    <property type="match status" value="1"/>
</dbReference>
<dbReference type="PANTHER" id="PTHR43798">
    <property type="entry name" value="MONOACYLGLYCEROL LIPASE"/>
    <property type="match status" value="1"/>
</dbReference>
<dbReference type="Pfam" id="PF00561">
    <property type="entry name" value="Abhydrolase_1"/>
    <property type="match status" value="1"/>
</dbReference>
<sequence length="203" mass="23132">SVLDDNADLPVTLVGYSWGAWLSFIIAARYPSLVKKLILVSSGPFEAKYAGSIMKTRLDRLGDEERKEVLSITEALNDLDNEKGNMTIGRFGQLISKVDSFNPVPHKDEVLEVRYRIFKSVWNDAEKLRSSGRLLQLAEQIQCPVTALHGDYDPHPAEGVEKPLSKRLNDFRFMLLKNCGHTPWIERQARDEFFRILAEELKT</sequence>
<protein>
    <submittedName>
        <fullName evidence="3">Alpha/beta hydrolase</fullName>
    </submittedName>
</protein>
<evidence type="ECO:0000256" key="1">
    <source>
        <dbReference type="ARBA" id="ARBA00022801"/>
    </source>
</evidence>
<accession>A0A0S8K0J7</accession>
<dbReference type="InterPro" id="IPR029058">
    <property type="entry name" value="AB_hydrolase_fold"/>
</dbReference>
<feature type="domain" description="AB hydrolase-1" evidence="2">
    <location>
        <begin position="10"/>
        <end position="49"/>
    </location>
</feature>
<name>A0A0S8K0J7_UNCW3</name>
<keyword evidence="1 3" id="KW-0378">Hydrolase</keyword>
<dbReference type="GO" id="GO:0016020">
    <property type="term" value="C:membrane"/>
    <property type="evidence" value="ECO:0007669"/>
    <property type="project" value="TreeGrafter"/>
</dbReference>
<evidence type="ECO:0000313" key="4">
    <source>
        <dbReference type="Proteomes" id="UP000050975"/>
    </source>
</evidence>
<dbReference type="EMBL" id="LJVE01000053">
    <property type="protein sequence ID" value="KPL14366.1"/>
    <property type="molecule type" value="Genomic_DNA"/>
</dbReference>
<reference evidence="3 4" key="1">
    <citation type="journal article" date="2015" name="Microbiome">
        <title>Genomic resolution of linkages in carbon, nitrogen, and sulfur cycling among widespread estuary sediment bacteria.</title>
        <authorList>
            <person name="Baker B.J."/>
            <person name="Lazar C.S."/>
            <person name="Teske A.P."/>
            <person name="Dick G.J."/>
        </authorList>
    </citation>
    <scope>NUCLEOTIDE SEQUENCE [LARGE SCALE GENOMIC DNA]</scope>
    <source>
        <strain evidence="3">SM1_77</strain>
    </source>
</reference>
<gene>
    <name evidence="3" type="ORF">AMJ74_03530</name>
</gene>
<dbReference type="InterPro" id="IPR050266">
    <property type="entry name" value="AB_hydrolase_sf"/>
</dbReference>
<dbReference type="GO" id="GO:0016787">
    <property type="term" value="F:hydrolase activity"/>
    <property type="evidence" value="ECO:0007669"/>
    <property type="project" value="UniProtKB-KW"/>
</dbReference>
<dbReference type="PANTHER" id="PTHR43798:SF31">
    <property type="entry name" value="AB HYDROLASE SUPERFAMILY PROTEIN YCLE"/>
    <property type="match status" value="1"/>
</dbReference>
<feature type="non-terminal residue" evidence="3">
    <location>
        <position position="1"/>
    </location>
</feature>